<organism evidence="1 2">
    <name type="scientific">Chryseolinea serpens</name>
    <dbReference type="NCBI Taxonomy" id="947013"/>
    <lineage>
        <taxon>Bacteria</taxon>
        <taxon>Pseudomonadati</taxon>
        <taxon>Bacteroidota</taxon>
        <taxon>Cytophagia</taxon>
        <taxon>Cytophagales</taxon>
        <taxon>Fulvivirgaceae</taxon>
        <taxon>Chryseolinea</taxon>
    </lineage>
</organism>
<protein>
    <submittedName>
        <fullName evidence="1">Uncharacterized protein</fullName>
    </submittedName>
</protein>
<proteinExistence type="predicted"/>
<dbReference type="EMBL" id="FQWQ01000001">
    <property type="protein sequence ID" value="SHG41245.1"/>
    <property type="molecule type" value="Genomic_DNA"/>
</dbReference>
<dbReference type="Proteomes" id="UP000184212">
    <property type="component" value="Unassembled WGS sequence"/>
</dbReference>
<reference evidence="1 2" key="1">
    <citation type="submission" date="2016-11" db="EMBL/GenBank/DDBJ databases">
        <authorList>
            <person name="Jaros S."/>
            <person name="Januszkiewicz K."/>
            <person name="Wedrychowicz H."/>
        </authorList>
    </citation>
    <scope>NUCLEOTIDE SEQUENCE [LARGE SCALE GENOMIC DNA]</scope>
    <source>
        <strain evidence="1 2">DSM 24574</strain>
    </source>
</reference>
<evidence type="ECO:0000313" key="1">
    <source>
        <dbReference type="EMBL" id="SHG41245.1"/>
    </source>
</evidence>
<name>A0A1M5JLI0_9BACT</name>
<dbReference type="AlphaFoldDB" id="A0A1M5JLI0"/>
<gene>
    <name evidence="1" type="ORF">SAMN04488109_0133</name>
</gene>
<keyword evidence="2" id="KW-1185">Reference proteome</keyword>
<evidence type="ECO:0000313" key="2">
    <source>
        <dbReference type="Proteomes" id="UP000184212"/>
    </source>
</evidence>
<sequence length="76" mass="8677">MRSVNLRVLSCPSVRPVFEVVERIPALKVSATGFSTDDTFQANNMGHFWQKICPARRVSKSSGHQEHARDVDKFFR</sequence>
<accession>A0A1M5JLI0</accession>
<dbReference type="STRING" id="947013.SAMN04488109_0133"/>